<dbReference type="Proteomes" id="UP000192223">
    <property type="component" value="Unplaced"/>
</dbReference>
<evidence type="ECO:0000313" key="8">
    <source>
        <dbReference type="RefSeq" id="XP_025834399.1"/>
    </source>
</evidence>
<reference evidence="7 8" key="1">
    <citation type="submission" date="2025-04" db="UniProtKB">
        <authorList>
            <consortium name="RefSeq"/>
        </authorList>
    </citation>
    <scope>IDENTIFICATION</scope>
    <source>
        <tissue evidence="7 8">Entire body</tissue>
    </source>
</reference>
<feature type="region of interest" description="Disordered" evidence="3">
    <location>
        <begin position="189"/>
        <end position="232"/>
    </location>
</feature>
<feature type="chain" id="PRO_5044657282" evidence="4">
    <location>
        <begin position="28"/>
        <end position="505"/>
    </location>
</feature>
<evidence type="ECO:0000313" key="7">
    <source>
        <dbReference type="RefSeq" id="XP_025834398.1"/>
    </source>
</evidence>
<dbReference type="PANTHER" id="PTHR39069:SF1">
    <property type="entry name" value="ECDYSONE-INDUCIBLE GENE E1, ISOFORM A"/>
    <property type="match status" value="1"/>
</dbReference>
<feature type="region of interest" description="Disordered" evidence="3">
    <location>
        <begin position="251"/>
        <end position="274"/>
    </location>
</feature>
<evidence type="ECO:0000256" key="2">
    <source>
        <dbReference type="PROSITE-ProRule" id="PRU00124"/>
    </source>
</evidence>
<keyword evidence="4" id="KW-0732">Signal</keyword>
<dbReference type="CDD" id="cd00112">
    <property type="entry name" value="LDLa"/>
    <property type="match status" value="4"/>
</dbReference>
<name>A0A7F5REJ3_AGRPL</name>
<dbReference type="SUPFAM" id="SSF57424">
    <property type="entry name" value="LDL receptor-like module"/>
    <property type="match status" value="4"/>
</dbReference>
<keyword evidence="1 2" id="KW-1015">Disulfide bond</keyword>
<accession>A0A7F5REJ3</accession>
<dbReference type="InterPro" id="IPR023415">
    <property type="entry name" value="LDLR_class-A_CS"/>
</dbReference>
<proteinExistence type="predicted"/>
<feature type="compositionally biased region" description="Polar residues" evidence="3">
    <location>
        <begin position="209"/>
        <end position="219"/>
    </location>
</feature>
<dbReference type="PROSITE" id="PS01209">
    <property type="entry name" value="LDLRA_1"/>
    <property type="match status" value="2"/>
</dbReference>
<sequence>MWKTKGALFPLILINFWLISGSSQVVAEECNNDWECQQNIRESVCVQGRCSCKPFYARINETTCVQSSLLGYECVVSEQCSLRVAHSSCIDGTCRCVDGFLQFRKHTCLGPARPGNVCYSNAHCRLWTADSHCEFLIPNLFGHCQCNAPFKRIGDSCVRSAFQSSTTPLPIASSTVQIITSTTKEHFFTTSTSHSSSTTTHNQEKETDSNSIPDSNTNGFGDKERDKDDDDNIVFNTKKHSSVTTQLPTVATTSKQPGHIPTSTSTIPPVSPTGPRVRVEDGNGAVSLGLPCVTDLQCRAADPSSRCVEGVCDCVIKTNGTSSCSAGNRGCIPGTFQCRSSGTCLSWFFVCDGHKDCIDGSDEECSRTKCPPEAYRCKSTGHCVSRASRCDGVTDCPAGEDEADCQAIGRKGCPPDTFQCRDGKCIPEYEFCNAIISCSDASDEPAHICRGRARRRLSEYCPLRCGNGRCRSSAIACSGKDGCGDGTDELNCSVCRCPLVKGRSL</sequence>
<evidence type="ECO:0000313" key="6">
    <source>
        <dbReference type="Proteomes" id="UP000192223"/>
    </source>
</evidence>
<dbReference type="PANTHER" id="PTHR39069">
    <property type="entry name" value="ECDYSONE-INDUCIBLE GENE E1, ISOFORM A"/>
    <property type="match status" value="1"/>
</dbReference>
<dbReference type="InterPro" id="IPR002172">
    <property type="entry name" value="LDrepeatLR_classA_rpt"/>
</dbReference>
<feature type="disulfide bond" evidence="2">
    <location>
        <begin position="390"/>
        <end position="405"/>
    </location>
</feature>
<feature type="compositionally biased region" description="Low complexity" evidence="3">
    <location>
        <begin position="257"/>
        <end position="268"/>
    </location>
</feature>
<feature type="domain" description="EB" evidence="5">
    <location>
        <begin position="61"/>
        <end position="108"/>
    </location>
</feature>
<feature type="disulfide bond" evidence="2">
    <location>
        <begin position="465"/>
        <end position="483"/>
    </location>
</feature>
<dbReference type="AlphaFoldDB" id="A0A7F5REJ3"/>
<feature type="compositionally biased region" description="Low complexity" evidence="3">
    <location>
        <begin position="189"/>
        <end position="201"/>
    </location>
</feature>
<dbReference type="SMART" id="SM00192">
    <property type="entry name" value="LDLa"/>
    <property type="match status" value="4"/>
</dbReference>
<dbReference type="OrthoDB" id="9991628at2759"/>
<dbReference type="CTD" id="45879"/>
<dbReference type="RefSeq" id="XP_025834398.1">
    <property type="nucleotide sequence ID" value="XM_025978613.1"/>
</dbReference>
<feature type="disulfide bond" evidence="2">
    <location>
        <begin position="477"/>
        <end position="492"/>
    </location>
</feature>
<keyword evidence="7 8" id="KW-0675">Receptor</keyword>
<dbReference type="Pfam" id="PF01683">
    <property type="entry name" value="EB"/>
    <property type="match status" value="1"/>
</dbReference>
<feature type="disulfide bond" evidence="2">
    <location>
        <begin position="420"/>
        <end position="438"/>
    </location>
</feature>
<evidence type="ECO:0000256" key="3">
    <source>
        <dbReference type="SAM" id="MobiDB-lite"/>
    </source>
</evidence>
<evidence type="ECO:0000256" key="4">
    <source>
        <dbReference type="SAM" id="SignalP"/>
    </source>
</evidence>
<dbReference type="InterPro" id="IPR036055">
    <property type="entry name" value="LDL_receptor-like_sf"/>
</dbReference>
<dbReference type="PROSITE" id="PS50068">
    <property type="entry name" value="LDLRA_2"/>
    <property type="match status" value="4"/>
</dbReference>
<keyword evidence="7 8" id="KW-0449">Lipoprotein</keyword>
<gene>
    <name evidence="7 8" type="primary">LOC108737687</name>
</gene>
<keyword evidence="6" id="KW-1185">Reference proteome</keyword>
<protein>
    <submittedName>
        <fullName evidence="7">Low-density lipoprotein receptor-related protein 2 isoform X1</fullName>
    </submittedName>
    <submittedName>
        <fullName evidence="8">Low-density lipoprotein receptor-related protein 2 isoform X2</fullName>
    </submittedName>
</protein>
<comment type="caution">
    <text evidence="2">Lacks conserved residue(s) required for the propagation of feature annotation.</text>
</comment>
<dbReference type="KEGG" id="apln:108737687"/>
<dbReference type="RefSeq" id="XP_025834399.1">
    <property type="nucleotide sequence ID" value="XM_025978614.1"/>
</dbReference>
<dbReference type="PRINTS" id="PR00261">
    <property type="entry name" value="LDLRECEPTOR"/>
</dbReference>
<dbReference type="Pfam" id="PF00057">
    <property type="entry name" value="Ldl_recept_a"/>
    <property type="match status" value="3"/>
</dbReference>
<organism evidence="6 8">
    <name type="scientific">Agrilus planipennis</name>
    <name type="common">Emerald ash borer</name>
    <name type="synonym">Agrilus marcopoli</name>
    <dbReference type="NCBI Taxonomy" id="224129"/>
    <lineage>
        <taxon>Eukaryota</taxon>
        <taxon>Metazoa</taxon>
        <taxon>Ecdysozoa</taxon>
        <taxon>Arthropoda</taxon>
        <taxon>Hexapoda</taxon>
        <taxon>Insecta</taxon>
        <taxon>Pterygota</taxon>
        <taxon>Neoptera</taxon>
        <taxon>Endopterygota</taxon>
        <taxon>Coleoptera</taxon>
        <taxon>Polyphaga</taxon>
        <taxon>Elateriformia</taxon>
        <taxon>Buprestoidea</taxon>
        <taxon>Buprestidae</taxon>
        <taxon>Agrilinae</taxon>
        <taxon>Agrilus</taxon>
    </lineage>
</organism>
<feature type="signal peptide" evidence="4">
    <location>
        <begin position="1"/>
        <end position="27"/>
    </location>
</feature>
<evidence type="ECO:0000256" key="1">
    <source>
        <dbReference type="ARBA" id="ARBA00023157"/>
    </source>
</evidence>
<dbReference type="Gene3D" id="4.10.400.10">
    <property type="entry name" value="Low-density Lipoprotein Receptor"/>
    <property type="match status" value="3"/>
</dbReference>
<evidence type="ECO:0000259" key="5">
    <source>
        <dbReference type="Pfam" id="PF01683"/>
    </source>
</evidence>
<feature type="disulfide bond" evidence="2">
    <location>
        <begin position="413"/>
        <end position="425"/>
    </location>
</feature>
<dbReference type="InterPro" id="IPR006149">
    <property type="entry name" value="EB_dom"/>
</dbReference>
<dbReference type="GeneID" id="108737687"/>